<dbReference type="Pfam" id="PF06979">
    <property type="entry name" value="TMEM70"/>
    <property type="match status" value="1"/>
</dbReference>
<keyword evidence="2" id="KW-1133">Transmembrane helix</keyword>
<feature type="transmembrane region" description="Helical" evidence="2">
    <location>
        <begin position="75"/>
        <end position="98"/>
    </location>
</feature>
<dbReference type="AlphaFoldDB" id="A0AAW1QP08"/>
<reference evidence="3 4" key="1">
    <citation type="journal article" date="2024" name="Nat. Commun.">
        <title>Phylogenomics reveals the evolutionary origins of lichenization in chlorophyte algae.</title>
        <authorList>
            <person name="Puginier C."/>
            <person name="Libourel C."/>
            <person name="Otte J."/>
            <person name="Skaloud P."/>
            <person name="Haon M."/>
            <person name="Grisel S."/>
            <person name="Petersen M."/>
            <person name="Berrin J.G."/>
            <person name="Delaux P.M."/>
            <person name="Dal Grande F."/>
            <person name="Keller J."/>
        </authorList>
    </citation>
    <scope>NUCLEOTIDE SEQUENCE [LARGE SCALE GENOMIC DNA]</scope>
    <source>
        <strain evidence="3 4">SAG 2043</strain>
    </source>
</reference>
<evidence type="ECO:0000256" key="2">
    <source>
        <dbReference type="SAM" id="Phobius"/>
    </source>
</evidence>
<keyword evidence="4" id="KW-1185">Reference proteome</keyword>
<comment type="caution">
    <text evidence="3">The sequence shown here is derived from an EMBL/GenBank/DDBJ whole genome shotgun (WGS) entry which is preliminary data.</text>
</comment>
<feature type="transmembrane region" description="Helical" evidence="2">
    <location>
        <begin position="49"/>
        <end position="69"/>
    </location>
</feature>
<evidence type="ECO:0000256" key="1">
    <source>
        <dbReference type="SAM" id="MobiDB-lite"/>
    </source>
</evidence>
<sequence length="199" mass="21886">MQRRALTSLLHALPNYVTQRSSQSVATPDANTFVYYGPLAVTVTRLKKLSLFSFACSIVGGPLLVLWGAPGAPLAAQASIMVTICGFGFFTTALLHWFTSPYIHRLTYHKSSGLVEVDSLTFLAQHVKDSFHISELEYPDTLRPQVTFKAKNKLFYVDADNFADKELLTRLTPMDPAGTAHGVENLQSGKPHAQGQDTE</sequence>
<gene>
    <name evidence="3" type="ORF">WJX72_000778</name>
</gene>
<name>A0AAW1QP08_9CHLO</name>
<accession>A0AAW1QP08</accession>
<proteinExistence type="predicted"/>
<evidence type="ECO:0000313" key="3">
    <source>
        <dbReference type="EMBL" id="KAK9823167.1"/>
    </source>
</evidence>
<dbReference type="GO" id="GO:0033615">
    <property type="term" value="P:mitochondrial proton-transporting ATP synthase complex assembly"/>
    <property type="evidence" value="ECO:0007669"/>
    <property type="project" value="TreeGrafter"/>
</dbReference>
<dbReference type="InterPro" id="IPR009724">
    <property type="entry name" value="TMEM70"/>
</dbReference>
<protein>
    <recommendedName>
        <fullName evidence="5">Transmembrane protein 70</fullName>
    </recommendedName>
</protein>
<dbReference type="InterPro" id="IPR045325">
    <property type="entry name" value="TMEM70/TMEM186/TMEM223"/>
</dbReference>
<dbReference type="EMBL" id="JALJOR010000002">
    <property type="protein sequence ID" value="KAK9823167.1"/>
    <property type="molecule type" value="Genomic_DNA"/>
</dbReference>
<evidence type="ECO:0008006" key="5">
    <source>
        <dbReference type="Google" id="ProtNLM"/>
    </source>
</evidence>
<feature type="region of interest" description="Disordered" evidence="1">
    <location>
        <begin position="178"/>
        <end position="199"/>
    </location>
</feature>
<keyword evidence="2" id="KW-0812">Transmembrane</keyword>
<dbReference type="PANTHER" id="PTHR13281:SF0">
    <property type="entry name" value="TRANSMEMBRANE PROTEIN 70, MITOCHONDRIAL"/>
    <property type="match status" value="1"/>
</dbReference>
<dbReference type="GO" id="GO:0031966">
    <property type="term" value="C:mitochondrial membrane"/>
    <property type="evidence" value="ECO:0007669"/>
    <property type="project" value="TreeGrafter"/>
</dbReference>
<organism evidence="3 4">
    <name type="scientific">[Myrmecia] bisecta</name>
    <dbReference type="NCBI Taxonomy" id="41462"/>
    <lineage>
        <taxon>Eukaryota</taxon>
        <taxon>Viridiplantae</taxon>
        <taxon>Chlorophyta</taxon>
        <taxon>core chlorophytes</taxon>
        <taxon>Trebouxiophyceae</taxon>
        <taxon>Trebouxiales</taxon>
        <taxon>Trebouxiaceae</taxon>
        <taxon>Myrmecia</taxon>
    </lineage>
</organism>
<evidence type="ECO:0000313" key="4">
    <source>
        <dbReference type="Proteomes" id="UP001489004"/>
    </source>
</evidence>
<dbReference type="PANTHER" id="PTHR13281">
    <property type="entry name" value="TRANSMEMBRANE PROTEIN 70, MITOCHONDRIAL"/>
    <property type="match status" value="1"/>
</dbReference>
<dbReference type="Proteomes" id="UP001489004">
    <property type="component" value="Unassembled WGS sequence"/>
</dbReference>
<keyword evidence="2" id="KW-0472">Membrane</keyword>